<sequence>MKDVLEQLKELLEGGNPPKKVWKGKPNTQGSGLAPNAKPSRLRNTPAHLPANYQPYFTAQLYPRQPLKCYYCFKNGHSLTRCSYLEEDMEKRIVSRQGLNFHYPNFQRVPSEGTRYPKYLVREFDKEEKEISKKVIENEKPISRPEDKKIVDLNKEEKEVSISQMEDWRNWEPPNISSPTGMLETHATIRHTKKRLAKPENQRKEGYKYKNPIIPGTYHEDDTEEEIKIIFAIEYKEENTRRN</sequence>
<feature type="region of interest" description="Disordered" evidence="1">
    <location>
        <begin position="192"/>
        <end position="218"/>
    </location>
</feature>
<gene>
    <name evidence="2" type="ORF">O181_089379</name>
</gene>
<evidence type="ECO:0000313" key="2">
    <source>
        <dbReference type="EMBL" id="MBW0549664.1"/>
    </source>
</evidence>
<comment type="caution">
    <text evidence="2">The sequence shown here is derived from an EMBL/GenBank/DDBJ whole genome shotgun (WGS) entry which is preliminary data.</text>
</comment>
<dbReference type="EMBL" id="AVOT02055028">
    <property type="protein sequence ID" value="MBW0549664.1"/>
    <property type="molecule type" value="Genomic_DNA"/>
</dbReference>
<reference evidence="2" key="1">
    <citation type="submission" date="2021-03" db="EMBL/GenBank/DDBJ databases">
        <title>Draft genome sequence of rust myrtle Austropuccinia psidii MF-1, a brazilian biotype.</title>
        <authorList>
            <person name="Quecine M.C."/>
            <person name="Pachon D.M.R."/>
            <person name="Bonatelli M.L."/>
            <person name="Correr F.H."/>
            <person name="Franceschini L.M."/>
            <person name="Leite T.F."/>
            <person name="Margarido G.R.A."/>
            <person name="Almeida C.A."/>
            <person name="Ferrarezi J.A."/>
            <person name="Labate C.A."/>
        </authorList>
    </citation>
    <scope>NUCLEOTIDE SEQUENCE</scope>
    <source>
        <strain evidence="2">MF-1</strain>
    </source>
</reference>
<organism evidence="2 3">
    <name type="scientific">Austropuccinia psidii MF-1</name>
    <dbReference type="NCBI Taxonomy" id="1389203"/>
    <lineage>
        <taxon>Eukaryota</taxon>
        <taxon>Fungi</taxon>
        <taxon>Dikarya</taxon>
        <taxon>Basidiomycota</taxon>
        <taxon>Pucciniomycotina</taxon>
        <taxon>Pucciniomycetes</taxon>
        <taxon>Pucciniales</taxon>
        <taxon>Sphaerophragmiaceae</taxon>
        <taxon>Austropuccinia</taxon>
    </lineage>
</organism>
<protein>
    <submittedName>
        <fullName evidence="2">Uncharacterized protein</fullName>
    </submittedName>
</protein>
<dbReference type="OrthoDB" id="2519218at2759"/>
<evidence type="ECO:0000313" key="3">
    <source>
        <dbReference type="Proteomes" id="UP000765509"/>
    </source>
</evidence>
<keyword evidence="3" id="KW-1185">Reference proteome</keyword>
<dbReference type="AlphaFoldDB" id="A0A9Q3P5F6"/>
<dbReference type="Proteomes" id="UP000765509">
    <property type="component" value="Unassembled WGS sequence"/>
</dbReference>
<name>A0A9Q3P5F6_9BASI</name>
<evidence type="ECO:0000256" key="1">
    <source>
        <dbReference type="SAM" id="MobiDB-lite"/>
    </source>
</evidence>
<feature type="compositionally biased region" description="Basic and acidic residues" evidence="1">
    <location>
        <begin position="197"/>
        <end position="208"/>
    </location>
</feature>
<accession>A0A9Q3P5F6</accession>
<proteinExistence type="predicted"/>
<feature type="region of interest" description="Disordered" evidence="1">
    <location>
        <begin position="14"/>
        <end position="47"/>
    </location>
</feature>